<protein>
    <submittedName>
        <fullName evidence="2">Uncharacterized protein</fullName>
    </submittedName>
</protein>
<name>A0A4P7NQJ7_PYROR</name>
<sequence>MQPGSIFHFLLAASLTIIPAMAGKHGRDDYDCTVIFRNNHAPQRQPIVVHTYFSRELPIELDGVRHIIQLSGCTPEQSQIPQGYSAEHMTYKNYLRQEIFNERPFWP</sequence>
<gene>
    <name evidence="2" type="ORF">PoMZ_05737</name>
</gene>
<evidence type="ECO:0000313" key="3">
    <source>
        <dbReference type="Proteomes" id="UP000294847"/>
    </source>
</evidence>
<organism evidence="2 3">
    <name type="scientific">Pyricularia oryzae</name>
    <name type="common">Rice blast fungus</name>
    <name type="synonym">Magnaporthe oryzae</name>
    <dbReference type="NCBI Taxonomy" id="318829"/>
    <lineage>
        <taxon>Eukaryota</taxon>
        <taxon>Fungi</taxon>
        <taxon>Dikarya</taxon>
        <taxon>Ascomycota</taxon>
        <taxon>Pezizomycotina</taxon>
        <taxon>Sordariomycetes</taxon>
        <taxon>Sordariomycetidae</taxon>
        <taxon>Magnaporthales</taxon>
        <taxon>Pyriculariaceae</taxon>
        <taxon>Pyricularia</taxon>
    </lineage>
</organism>
<dbReference type="EMBL" id="CP034209">
    <property type="protein sequence ID" value="QBZ64046.1"/>
    <property type="molecule type" value="Genomic_DNA"/>
</dbReference>
<accession>A0A4P7NQJ7</accession>
<keyword evidence="1" id="KW-0732">Signal</keyword>
<feature type="signal peptide" evidence="1">
    <location>
        <begin position="1"/>
        <end position="22"/>
    </location>
</feature>
<evidence type="ECO:0000313" key="2">
    <source>
        <dbReference type="EMBL" id="QBZ64046.1"/>
    </source>
</evidence>
<dbReference type="Proteomes" id="UP000294847">
    <property type="component" value="Chromosome 6"/>
</dbReference>
<proteinExistence type="predicted"/>
<dbReference type="AlphaFoldDB" id="A0A4P7NQJ7"/>
<evidence type="ECO:0000256" key="1">
    <source>
        <dbReference type="SAM" id="SignalP"/>
    </source>
</evidence>
<feature type="chain" id="PRO_5020432844" evidence="1">
    <location>
        <begin position="23"/>
        <end position="107"/>
    </location>
</feature>
<reference evidence="2 3" key="1">
    <citation type="journal article" date="2019" name="Mol. Biol. Evol.">
        <title>Blast fungal genomes show frequent chromosomal changes, gene gains and losses, and effector gene turnover.</title>
        <authorList>
            <person name="Gomez Luciano L.B."/>
            <person name="Jason Tsai I."/>
            <person name="Chuma I."/>
            <person name="Tosa Y."/>
            <person name="Chen Y.H."/>
            <person name="Li J.Y."/>
            <person name="Li M.Y."/>
            <person name="Jade Lu M.Y."/>
            <person name="Nakayashiki H."/>
            <person name="Li W.H."/>
        </authorList>
    </citation>
    <scope>NUCLEOTIDE SEQUENCE [LARGE SCALE GENOMIC DNA]</scope>
    <source>
        <strain evidence="2">MZ5-1-6</strain>
    </source>
</reference>